<sequence>MKITLVMASDEEGGLEKHVLELAAGLSQAHEVSLIAHQKYQSRVESSVNFVAFDMSGSRYNPWTKYLLKKTILGTEPQVLHAHASKTAKLLQGMIAGFNFPCVVTIHGAKKKIDSYLAFDHIICVSKRLAQIVGQPEKLSVVYNGISLNMPAQSFVKNRKFIAIGRLNEVKGFDLLLAAWRNISHQLTIVGDGEERKKLEQLIQEYQLADRVHLYGYSDNIHPLIIDHEALIVSSLREGGPYTLAESLLLQRPVLGTDVGMMAEFIPVEFLCEPNNIEALQQVIQNYLDVVAPEASFKQAYVLAQEQLTFTKMIDNTVKVYQSLLSA</sequence>
<dbReference type="InterPro" id="IPR001296">
    <property type="entry name" value="Glyco_trans_1"/>
</dbReference>
<reference evidence="3 4" key="1">
    <citation type="submission" date="2014-02" db="EMBL/GenBank/DDBJ databases">
        <title>Comparative genomics and transcriptomics to identify genetic mechanisms underlying the emergence of carbapenem resistant Acinetobacter baumannii (CRAb).</title>
        <authorList>
            <person name="Harris A.D."/>
            <person name="Johnson K.J."/>
            <person name="George J."/>
            <person name="Shefchek K."/>
            <person name="Daugherty S.C."/>
            <person name="Parankush S."/>
            <person name="Sadzewicz L."/>
            <person name="Tallon L."/>
            <person name="Sengamalay N."/>
            <person name="Hazen T.H."/>
            <person name="Rasko D.A."/>
        </authorList>
    </citation>
    <scope>NUCLEOTIDE SEQUENCE [LARGE SCALE GENOMIC DNA]</scope>
    <source>
        <strain evidence="3 4">1295743</strain>
    </source>
</reference>
<proteinExistence type="predicted"/>
<dbReference type="Gene3D" id="3.40.50.2000">
    <property type="entry name" value="Glycogen Phosphorylase B"/>
    <property type="match status" value="2"/>
</dbReference>
<dbReference type="InterPro" id="IPR028098">
    <property type="entry name" value="Glyco_trans_4-like_N"/>
</dbReference>
<feature type="domain" description="Glycosyl transferase family 1" evidence="1">
    <location>
        <begin position="156"/>
        <end position="289"/>
    </location>
</feature>
<dbReference type="PANTHER" id="PTHR12526">
    <property type="entry name" value="GLYCOSYLTRANSFERASE"/>
    <property type="match status" value="1"/>
</dbReference>
<dbReference type="SUPFAM" id="SSF53756">
    <property type="entry name" value="UDP-Glycosyltransferase/glycogen phosphorylase"/>
    <property type="match status" value="1"/>
</dbReference>
<dbReference type="GO" id="GO:1901135">
    <property type="term" value="P:carbohydrate derivative metabolic process"/>
    <property type="evidence" value="ECO:0007669"/>
    <property type="project" value="UniProtKB-ARBA"/>
</dbReference>
<dbReference type="Pfam" id="PF00534">
    <property type="entry name" value="Glycos_transf_1"/>
    <property type="match status" value="1"/>
</dbReference>
<dbReference type="Pfam" id="PF13439">
    <property type="entry name" value="Glyco_transf_4"/>
    <property type="match status" value="1"/>
</dbReference>
<accession>A0A009HXD7</accession>
<dbReference type="CDD" id="cd03811">
    <property type="entry name" value="GT4_GT28_WabH-like"/>
    <property type="match status" value="1"/>
</dbReference>
<protein>
    <submittedName>
        <fullName evidence="3">Glycosyl transferases group 1 family protein</fullName>
    </submittedName>
</protein>
<organism evidence="3 4">
    <name type="scientific">Acinetobacter baumannii (strain 1295743)</name>
    <dbReference type="NCBI Taxonomy" id="1310613"/>
    <lineage>
        <taxon>Bacteria</taxon>
        <taxon>Pseudomonadati</taxon>
        <taxon>Pseudomonadota</taxon>
        <taxon>Gammaproteobacteria</taxon>
        <taxon>Moraxellales</taxon>
        <taxon>Moraxellaceae</taxon>
        <taxon>Acinetobacter</taxon>
        <taxon>Acinetobacter calcoaceticus/baumannii complex</taxon>
    </lineage>
</organism>
<gene>
    <name evidence="3" type="ORF">J512_0009</name>
</gene>
<dbReference type="Proteomes" id="UP000020595">
    <property type="component" value="Unassembled WGS sequence"/>
</dbReference>
<dbReference type="RefSeq" id="WP_000705223.1">
    <property type="nucleotide sequence ID" value="NZ_JEWH01000001.1"/>
</dbReference>
<evidence type="ECO:0000313" key="4">
    <source>
        <dbReference type="Proteomes" id="UP000020595"/>
    </source>
</evidence>
<feature type="domain" description="Glycosyltransferase subfamily 4-like N-terminal" evidence="2">
    <location>
        <begin position="13"/>
        <end position="148"/>
    </location>
</feature>
<evidence type="ECO:0000259" key="1">
    <source>
        <dbReference type="Pfam" id="PF00534"/>
    </source>
</evidence>
<keyword evidence="3" id="KW-0808">Transferase</keyword>
<dbReference type="PANTHER" id="PTHR12526:SF630">
    <property type="entry name" value="GLYCOSYLTRANSFERASE"/>
    <property type="match status" value="1"/>
</dbReference>
<comment type="caution">
    <text evidence="3">The sequence shown here is derived from an EMBL/GenBank/DDBJ whole genome shotgun (WGS) entry which is preliminary data.</text>
</comment>
<dbReference type="AlphaFoldDB" id="A0A009HXD7"/>
<evidence type="ECO:0000259" key="2">
    <source>
        <dbReference type="Pfam" id="PF13439"/>
    </source>
</evidence>
<dbReference type="PATRIC" id="fig|1310613.3.peg.9"/>
<evidence type="ECO:0000313" key="3">
    <source>
        <dbReference type="EMBL" id="EXB07615.1"/>
    </source>
</evidence>
<name>A0A009HXD7_ACIB9</name>
<dbReference type="GO" id="GO:0016757">
    <property type="term" value="F:glycosyltransferase activity"/>
    <property type="evidence" value="ECO:0007669"/>
    <property type="project" value="InterPro"/>
</dbReference>
<dbReference type="EMBL" id="JEWH01000001">
    <property type="protein sequence ID" value="EXB07615.1"/>
    <property type="molecule type" value="Genomic_DNA"/>
</dbReference>